<protein>
    <submittedName>
        <fullName evidence="2">Uncharacterized protein</fullName>
    </submittedName>
</protein>
<comment type="caution">
    <text evidence="2">The sequence shown here is derived from an EMBL/GenBank/DDBJ whole genome shotgun (WGS) entry which is preliminary data.</text>
</comment>
<dbReference type="AlphaFoldDB" id="A0A8X6LH04"/>
<evidence type="ECO:0000313" key="2">
    <source>
        <dbReference type="EMBL" id="GFR08037.1"/>
    </source>
</evidence>
<evidence type="ECO:0000313" key="3">
    <source>
        <dbReference type="Proteomes" id="UP000887116"/>
    </source>
</evidence>
<dbReference type="Proteomes" id="UP000887116">
    <property type="component" value="Unassembled WGS sequence"/>
</dbReference>
<proteinExistence type="predicted"/>
<name>A0A8X6LH04_TRICU</name>
<gene>
    <name evidence="2" type="primary">NCL1_37702</name>
    <name evidence="2" type="ORF">TNCT_667451</name>
</gene>
<sequence length="240" mass="23978">MRVLIELLVLGILLKFGADAARPNKAPGGNGNPPSSNTCASRPVCPTGCALDITGPCPTCDCSNYCTVSCVGDSCKVIRNGDQCSCSCTSGDGDAGIGAFGCSITCPSGCNAQAVNGQCKCVSDDCADDGGDGGDVDVAAYSCSISCPSGCNALAVNGNCKCVSNTCASSAQLAVAQNSCSITCPSGCDALAINGKCKCVCNDDSSQDNVDVAQSSCSIACYQDNCNALAIDGYCRCECQ</sequence>
<reference evidence="2" key="1">
    <citation type="submission" date="2020-07" db="EMBL/GenBank/DDBJ databases">
        <title>Multicomponent nature underlies the extraordinary mechanical properties of spider dragline silk.</title>
        <authorList>
            <person name="Kono N."/>
            <person name="Nakamura H."/>
            <person name="Mori M."/>
            <person name="Yoshida Y."/>
            <person name="Ohtoshi R."/>
            <person name="Malay A.D."/>
            <person name="Moran D.A.P."/>
            <person name="Tomita M."/>
            <person name="Numata K."/>
            <person name="Arakawa K."/>
        </authorList>
    </citation>
    <scope>NUCLEOTIDE SEQUENCE</scope>
</reference>
<dbReference type="OrthoDB" id="10324674at2759"/>
<feature type="chain" id="PRO_5036497941" evidence="1">
    <location>
        <begin position="21"/>
        <end position="240"/>
    </location>
</feature>
<keyword evidence="3" id="KW-1185">Reference proteome</keyword>
<organism evidence="2 3">
    <name type="scientific">Trichonephila clavata</name>
    <name type="common">Joro spider</name>
    <name type="synonym">Nephila clavata</name>
    <dbReference type="NCBI Taxonomy" id="2740835"/>
    <lineage>
        <taxon>Eukaryota</taxon>
        <taxon>Metazoa</taxon>
        <taxon>Ecdysozoa</taxon>
        <taxon>Arthropoda</taxon>
        <taxon>Chelicerata</taxon>
        <taxon>Arachnida</taxon>
        <taxon>Araneae</taxon>
        <taxon>Araneomorphae</taxon>
        <taxon>Entelegynae</taxon>
        <taxon>Araneoidea</taxon>
        <taxon>Nephilidae</taxon>
        <taxon>Trichonephila</taxon>
    </lineage>
</organism>
<evidence type="ECO:0000256" key="1">
    <source>
        <dbReference type="SAM" id="SignalP"/>
    </source>
</evidence>
<dbReference type="EMBL" id="BMAO01016370">
    <property type="protein sequence ID" value="GFR08037.1"/>
    <property type="molecule type" value="Genomic_DNA"/>
</dbReference>
<accession>A0A8X6LH04</accession>
<feature type="signal peptide" evidence="1">
    <location>
        <begin position="1"/>
        <end position="20"/>
    </location>
</feature>
<keyword evidence="1" id="KW-0732">Signal</keyword>